<evidence type="ECO:0000256" key="2">
    <source>
        <dbReference type="ARBA" id="ARBA00022857"/>
    </source>
</evidence>
<comment type="caution">
    <text evidence="4">The sequence shown here is derived from an EMBL/GenBank/DDBJ whole genome shotgun (WGS) entry which is preliminary data.</text>
</comment>
<dbReference type="InterPro" id="IPR036291">
    <property type="entry name" value="NAD(P)-bd_dom_sf"/>
</dbReference>
<dbReference type="GO" id="GO:0016616">
    <property type="term" value="F:oxidoreductase activity, acting on the CH-OH group of donors, NAD or NADP as acceptor"/>
    <property type="evidence" value="ECO:0007669"/>
    <property type="project" value="TreeGrafter"/>
</dbReference>
<evidence type="ECO:0008006" key="6">
    <source>
        <dbReference type="Google" id="ProtNLM"/>
    </source>
</evidence>
<dbReference type="SUPFAM" id="SSF51735">
    <property type="entry name" value="NAD(P)-binding Rossmann-fold domains"/>
    <property type="match status" value="1"/>
</dbReference>
<reference evidence="4" key="1">
    <citation type="submission" date="2023-04" db="EMBL/GenBank/DDBJ databases">
        <title>Black Yeasts Isolated from many extreme environments.</title>
        <authorList>
            <person name="Coleine C."/>
            <person name="Stajich J.E."/>
            <person name="Selbmann L."/>
        </authorList>
    </citation>
    <scope>NUCLEOTIDE SEQUENCE</scope>
    <source>
        <strain evidence="4">CCFEE 5312</strain>
    </source>
</reference>
<dbReference type="PRINTS" id="PR00081">
    <property type="entry name" value="GDHRDH"/>
</dbReference>
<dbReference type="PROSITE" id="PS00061">
    <property type="entry name" value="ADH_SHORT"/>
    <property type="match status" value="1"/>
</dbReference>
<name>A0AAJ0LXS2_9PEZI</name>
<dbReference type="AlphaFoldDB" id="A0AAJ0LXS2"/>
<dbReference type="Proteomes" id="UP001271007">
    <property type="component" value="Unassembled WGS sequence"/>
</dbReference>
<organism evidence="4 5">
    <name type="scientific">Extremus antarcticus</name>
    <dbReference type="NCBI Taxonomy" id="702011"/>
    <lineage>
        <taxon>Eukaryota</taxon>
        <taxon>Fungi</taxon>
        <taxon>Dikarya</taxon>
        <taxon>Ascomycota</taxon>
        <taxon>Pezizomycotina</taxon>
        <taxon>Dothideomycetes</taxon>
        <taxon>Dothideomycetidae</taxon>
        <taxon>Mycosphaerellales</taxon>
        <taxon>Extremaceae</taxon>
        <taxon>Extremus</taxon>
    </lineage>
</organism>
<dbReference type="InterPro" id="IPR020904">
    <property type="entry name" value="Sc_DH/Rdtase_CS"/>
</dbReference>
<keyword evidence="5" id="KW-1185">Reference proteome</keyword>
<dbReference type="GO" id="GO:0005737">
    <property type="term" value="C:cytoplasm"/>
    <property type="evidence" value="ECO:0007669"/>
    <property type="project" value="TreeGrafter"/>
</dbReference>
<comment type="similarity">
    <text evidence="1">Belongs to the short-chain dehydrogenases/reductases (SDR) family.</text>
</comment>
<accession>A0AAJ0LXS2</accession>
<evidence type="ECO:0000256" key="3">
    <source>
        <dbReference type="ARBA" id="ARBA00023002"/>
    </source>
</evidence>
<gene>
    <name evidence="4" type="ORF">LTR09_000770</name>
</gene>
<dbReference type="EMBL" id="JAWDJX010000001">
    <property type="protein sequence ID" value="KAK3059204.1"/>
    <property type="molecule type" value="Genomic_DNA"/>
</dbReference>
<keyword evidence="2" id="KW-0521">NADP</keyword>
<dbReference type="Pfam" id="PF00106">
    <property type="entry name" value="adh_short"/>
    <property type="match status" value="1"/>
</dbReference>
<evidence type="ECO:0000256" key="1">
    <source>
        <dbReference type="ARBA" id="ARBA00006484"/>
    </source>
</evidence>
<dbReference type="Gene3D" id="3.40.50.720">
    <property type="entry name" value="NAD(P)-binding Rossmann-like Domain"/>
    <property type="match status" value="1"/>
</dbReference>
<keyword evidence="3" id="KW-0560">Oxidoreductase</keyword>
<dbReference type="InterPro" id="IPR002347">
    <property type="entry name" value="SDR_fam"/>
</dbReference>
<proteinExistence type="inferred from homology"/>
<evidence type="ECO:0000313" key="5">
    <source>
        <dbReference type="Proteomes" id="UP001271007"/>
    </source>
</evidence>
<dbReference type="PANTHER" id="PTHR44229">
    <property type="entry name" value="15-HYDROXYPROSTAGLANDIN DEHYDROGENASE [NAD(+)]"/>
    <property type="match status" value="1"/>
</dbReference>
<dbReference type="PANTHER" id="PTHR44229:SF4">
    <property type="entry name" value="15-HYDROXYPROSTAGLANDIN DEHYDROGENASE [NAD(+)]"/>
    <property type="match status" value="1"/>
</dbReference>
<protein>
    <recommendedName>
        <fullName evidence="6">NAD(P)-binding protein</fullName>
    </recommendedName>
</protein>
<sequence>MADSKLTAIITGGGSGMGLAVAEALTQRGNWSIHLLDMNAESGNNAANKLEATFHQVNVADYSSLAGAFKKIFQANRRIDFVYANAGIMERGDFFEVHDTGDEPPPPFSTLVVDINTTAVIQTSYLAQHYFRQTPNDGTGPRSLVITASCGGLYAVPASPVYGSSKFAALGWTRNIASSMWEKDSVRVNAICPGAVRTNLLAADGWDKFPQDNFVPIEKIVEVVLMLLDGDGKQANGASSGKPLIGQTVELSGTKYYFRQQSDYCDEAMAATMGSTGVQG</sequence>
<evidence type="ECO:0000313" key="4">
    <source>
        <dbReference type="EMBL" id="KAK3059204.1"/>
    </source>
</evidence>